<keyword evidence="4" id="KW-1185">Reference proteome</keyword>
<proteinExistence type="predicted"/>
<dbReference type="InterPro" id="IPR006150">
    <property type="entry name" value="Cys_repeat_1"/>
</dbReference>
<dbReference type="STRING" id="318479.A0A0N4U5E5"/>
<dbReference type="AlphaFoldDB" id="A0A0N4U5E5"/>
<dbReference type="Proteomes" id="UP000038040">
    <property type="component" value="Unplaced"/>
</dbReference>
<evidence type="ECO:0000259" key="1">
    <source>
        <dbReference type="PROSITE" id="PS00022"/>
    </source>
</evidence>
<dbReference type="EMBL" id="UYYG01001155">
    <property type="protein sequence ID" value="VDN56451.1"/>
    <property type="molecule type" value="Genomic_DNA"/>
</dbReference>
<dbReference type="SMART" id="SM00289">
    <property type="entry name" value="WR1"/>
    <property type="match status" value="3"/>
</dbReference>
<dbReference type="WBParaSite" id="DME_0000206401-mRNA-1">
    <property type="protein sequence ID" value="DME_0000206401-mRNA-1"/>
    <property type="gene ID" value="DME_0000206401"/>
</dbReference>
<evidence type="ECO:0000313" key="3">
    <source>
        <dbReference type="Proteomes" id="UP000038040"/>
    </source>
</evidence>
<name>A0A0N4U5E5_DRAME</name>
<reference evidence="2 4" key="2">
    <citation type="submission" date="2018-11" db="EMBL/GenBank/DDBJ databases">
        <authorList>
            <consortium name="Pathogen Informatics"/>
        </authorList>
    </citation>
    <scope>NUCLEOTIDE SEQUENCE [LARGE SCALE GENOMIC DNA]</scope>
</reference>
<dbReference type="PANTHER" id="PTHR34150">
    <property type="entry name" value="PROTEIN CBG08832-RELATED"/>
    <property type="match status" value="1"/>
</dbReference>
<feature type="domain" description="EGF-like" evidence="1">
    <location>
        <begin position="79"/>
        <end position="90"/>
    </location>
</feature>
<evidence type="ECO:0000313" key="2">
    <source>
        <dbReference type="EMBL" id="VDN56451.1"/>
    </source>
</evidence>
<dbReference type="InterPro" id="IPR000742">
    <property type="entry name" value="EGF"/>
</dbReference>
<evidence type="ECO:0000313" key="4">
    <source>
        <dbReference type="Proteomes" id="UP000274756"/>
    </source>
</evidence>
<organism evidence="3 5">
    <name type="scientific">Dracunculus medinensis</name>
    <name type="common">Guinea worm</name>
    <dbReference type="NCBI Taxonomy" id="318479"/>
    <lineage>
        <taxon>Eukaryota</taxon>
        <taxon>Metazoa</taxon>
        <taxon>Ecdysozoa</taxon>
        <taxon>Nematoda</taxon>
        <taxon>Chromadorea</taxon>
        <taxon>Rhabditida</taxon>
        <taxon>Spirurina</taxon>
        <taxon>Dracunculoidea</taxon>
        <taxon>Dracunculidae</taxon>
        <taxon>Dracunculus</taxon>
    </lineage>
</organism>
<dbReference type="OrthoDB" id="5799392at2759"/>
<dbReference type="Proteomes" id="UP000274756">
    <property type="component" value="Unassembled WGS sequence"/>
</dbReference>
<dbReference type="PANTHER" id="PTHR34150:SF9">
    <property type="entry name" value="CC DOMAIN-CONTAINING PROTEIN"/>
    <property type="match status" value="1"/>
</dbReference>
<accession>A0A0N4U5E5</accession>
<reference evidence="5" key="1">
    <citation type="submission" date="2017-02" db="UniProtKB">
        <authorList>
            <consortium name="WormBaseParasite"/>
        </authorList>
    </citation>
    <scope>IDENTIFICATION</scope>
</reference>
<dbReference type="PROSITE" id="PS00022">
    <property type="entry name" value="EGF_1"/>
    <property type="match status" value="1"/>
</dbReference>
<sequence>MTKTQLKILKGYCPNKQISQIRCTKSHHCASDQICLNGICCTATGNEQNYACGGTTALGRCDNGFCPRNTTCTASSYCCECPFGKHGGRCNQGVCPSGFQCLSNGYCCPYCGHNHNLYGVCINDGCSDNSQCHPGNICCQSRT</sequence>
<protein>
    <submittedName>
        <fullName evidence="5">EGF-like domain-containing protein</fullName>
    </submittedName>
</protein>
<gene>
    <name evidence="2" type="ORF">DME_LOCUS6424</name>
</gene>
<evidence type="ECO:0000313" key="5">
    <source>
        <dbReference type="WBParaSite" id="DME_0000206401-mRNA-1"/>
    </source>
</evidence>